<dbReference type="EMBL" id="UOFV01000127">
    <property type="protein sequence ID" value="VAW97910.1"/>
    <property type="molecule type" value="Genomic_DNA"/>
</dbReference>
<gene>
    <name evidence="1" type="ORF">MNBD_GAMMA19-426</name>
</gene>
<organism evidence="1">
    <name type="scientific">hydrothermal vent metagenome</name>
    <dbReference type="NCBI Taxonomy" id="652676"/>
    <lineage>
        <taxon>unclassified sequences</taxon>
        <taxon>metagenomes</taxon>
        <taxon>ecological metagenomes</taxon>
    </lineage>
</organism>
<dbReference type="AlphaFoldDB" id="A0A3B1A8L1"/>
<sequence>MKHNEFSIGQDFQCGERLWRCTDIGTRVIVAIPADYAEITTASGEPPNLQLSSQTQHLNENDFNGPPYALAEIVFDEDDIIACGRI</sequence>
<reference evidence="1" key="1">
    <citation type="submission" date="2018-06" db="EMBL/GenBank/DDBJ databases">
        <authorList>
            <person name="Zhirakovskaya E."/>
        </authorList>
    </citation>
    <scope>NUCLEOTIDE SEQUENCE</scope>
</reference>
<protein>
    <submittedName>
        <fullName evidence="1">Uncharacterized protein</fullName>
    </submittedName>
</protein>
<accession>A0A3B1A8L1</accession>
<proteinExistence type="predicted"/>
<evidence type="ECO:0000313" key="1">
    <source>
        <dbReference type="EMBL" id="VAW97910.1"/>
    </source>
</evidence>
<name>A0A3B1A8L1_9ZZZZ</name>